<dbReference type="PANTHER" id="PTHR13464">
    <property type="entry name" value="TRANSCRIPTIONAL REGULATOR PROTEIN HCNGP"/>
    <property type="match status" value="1"/>
</dbReference>
<protein>
    <submittedName>
        <fullName evidence="2">HCNGP-like protein</fullName>
    </submittedName>
</protein>
<accession>A0A0A1UYT8</accession>
<name>A0A0A1UYT8_9HYPO</name>
<evidence type="ECO:0000313" key="3">
    <source>
        <dbReference type="Proteomes" id="UP000030151"/>
    </source>
</evidence>
<dbReference type="GO" id="GO:0005634">
    <property type="term" value="C:nucleus"/>
    <property type="evidence" value="ECO:0007669"/>
    <property type="project" value="TreeGrafter"/>
</dbReference>
<feature type="region of interest" description="Disordered" evidence="1">
    <location>
        <begin position="249"/>
        <end position="285"/>
    </location>
</feature>
<organism evidence="2 3">
    <name type="scientific">Metarhizium robertsii</name>
    <dbReference type="NCBI Taxonomy" id="568076"/>
    <lineage>
        <taxon>Eukaryota</taxon>
        <taxon>Fungi</taxon>
        <taxon>Dikarya</taxon>
        <taxon>Ascomycota</taxon>
        <taxon>Pezizomycotina</taxon>
        <taxon>Sordariomycetes</taxon>
        <taxon>Hypocreomycetidae</taxon>
        <taxon>Hypocreales</taxon>
        <taxon>Clavicipitaceae</taxon>
        <taxon>Metarhizium</taxon>
    </lineage>
</organism>
<proteinExistence type="predicted"/>
<dbReference type="OrthoDB" id="1714508at2759"/>
<comment type="caution">
    <text evidence="2">The sequence shown here is derived from an EMBL/GenBank/DDBJ whole genome shotgun (WGS) entry which is preliminary data.</text>
</comment>
<dbReference type="GO" id="GO:0006355">
    <property type="term" value="P:regulation of DNA-templated transcription"/>
    <property type="evidence" value="ECO:0007669"/>
    <property type="project" value="InterPro"/>
</dbReference>
<feature type="region of interest" description="Disordered" evidence="1">
    <location>
        <begin position="1"/>
        <end position="170"/>
    </location>
</feature>
<reference evidence="2 3" key="1">
    <citation type="submission" date="2014-02" db="EMBL/GenBank/DDBJ databases">
        <title>The genome sequence of the entomopathogenic fungus Metarhizium robertsii ARSEF 2575.</title>
        <authorList>
            <person name="Giuliano Garisto Donzelli B."/>
            <person name="Roe B.A."/>
            <person name="Macmil S.L."/>
            <person name="Krasnoff S.B."/>
            <person name="Gibson D.M."/>
        </authorList>
    </citation>
    <scope>NUCLEOTIDE SEQUENCE [LARGE SCALE GENOMIC DNA]</scope>
    <source>
        <strain evidence="2 3">ARSEF 2575</strain>
    </source>
</reference>
<feature type="compositionally biased region" description="Pro residues" evidence="1">
    <location>
        <begin position="154"/>
        <end position="166"/>
    </location>
</feature>
<feature type="compositionally biased region" description="Low complexity" evidence="1">
    <location>
        <begin position="129"/>
        <end position="140"/>
    </location>
</feature>
<dbReference type="Pfam" id="PF07818">
    <property type="entry name" value="HCNGP"/>
    <property type="match status" value="1"/>
</dbReference>
<dbReference type="PANTHER" id="PTHR13464:SF0">
    <property type="entry name" value="SAP30-BINDING PROTEIN"/>
    <property type="match status" value="1"/>
</dbReference>
<dbReference type="AlphaFoldDB" id="A0A0A1UYT8"/>
<gene>
    <name evidence="2" type="ORF">X797_003887</name>
</gene>
<dbReference type="InterPro" id="IPR012479">
    <property type="entry name" value="SAP30BP"/>
</dbReference>
<evidence type="ECO:0000313" key="2">
    <source>
        <dbReference type="EMBL" id="EXV02765.1"/>
    </source>
</evidence>
<dbReference type="Proteomes" id="UP000030151">
    <property type="component" value="Unassembled WGS sequence"/>
</dbReference>
<sequence length="285" mass="30842">MAGLVGYASSDEDDDTSPHAPSPKVYFMSNLVQPQNLIHNQASSPPEGAGTKKISSEHLKEEPASSQQQPSHSLNLLEHPSQPSSTQPEPSQSSSTQPQPQNTNPVTFDSPLPPPESNPPDLPEPPETSAPSSPYTTTRSLIHDLTLPSVPNLDIPPSPPGSPPPQTSSKFQQFLTLKRQGTHFNSKLEQSAALRNPSLTDKLLSFVDLSGPAQYETTLPLELYDPSGFPEWSYRDKLRRAREDVVKAREEKAGGRSSIEFVSGSVHSPGTGGGISREKRKGGWK</sequence>
<dbReference type="EMBL" id="JELW01000004">
    <property type="protein sequence ID" value="EXV02765.1"/>
    <property type="molecule type" value="Genomic_DNA"/>
</dbReference>
<feature type="compositionally biased region" description="Polar residues" evidence="1">
    <location>
        <begin position="30"/>
        <end position="44"/>
    </location>
</feature>
<feature type="compositionally biased region" description="Low complexity" evidence="1">
    <location>
        <begin position="80"/>
        <end position="105"/>
    </location>
</feature>
<dbReference type="HOGENOM" id="CLU_064352_1_0_1"/>
<evidence type="ECO:0000256" key="1">
    <source>
        <dbReference type="SAM" id="MobiDB-lite"/>
    </source>
</evidence>
<dbReference type="eggNOG" id="KOG2959">
    <property type="taxonomic scope" value="Eukaryota"/>
</dbReference>
<feature type="compositionally biased region" description="Polar residues" evidence="1">
    <location>
        <begin position="64"/>
        <end position="74"/>
    </location>
</feature>
<feature type="compositionally biased region" description="Pro residues" evidence="1">
    <location>
        <begin position="111"/>
        <end position="128"/>
    </location>
</feature>
<feature type="compositionally biased region" description="Basic and acidic residues" evidence="1">
    <location>
        <begin position="54"/>
        <end position="63"/>
    </location>
</feature>